<feature type="compositionally biased region" description="Basic and acidic residues" evidence="1">
    <location>
        <begin position="217"/>
        <end position="227"/>
    </location>
</feature>
<keyword evidence="2" id="KW-0812">Transmembrane</keyword>
<reference evidence="4 5" key="1">
    <citation type="submission" date="2021-06" db="EMBL/GenBank/DDBJ databases">
        <authorList>
            <person name="Palmer J.M."/>
        </authorList>
    </citation>
    <scope>NUCLEOTIDE SEQUENCE [LARGE SCALE GENOMIC DNA]</scope>
    <source>
        <strain evidence="4 5">AS_MEX2019</strain>
        <tissue evidence="4">Muscle</tissue>
    </source>
</reference>
<keyword evidence="5" id="KW-1185">Reference proteome</keyword>
<evidence type="ECO:0000256" key="2">
    <source>
        <dbReference type="SAM" id="Phobius"/>
    </source>
</evidence>
<gene>
    <name evidence="4" type="ORF">AMECASPLE_019276</name>
</gene>
<dbReference type="Proteomes" id="UP001469553">
    <property type="component" value="Unassembled WGS sequence"/>
</dbReference>
<evidence type="ECO:0000313" key="5">
    <source>
        <dbReference type="Proteomes" id="UP001469553"/>
    </source>
</evidence>
<comment type="caution">
    <text evidence="4">The sequence shown here is derived from an EMBL/GenBank/DDBJ whole genome shotgun (WGS) entry which is preliminary data.</text>
</comment>
<name>A0ABV0ZYY7_9TELE</name>
<keyword evidence="3" id="KW-0732">Signal</keyword>
<keyword evidence="2" id="KW-1133">Transmembrane helix</keyword>
<sequence length="227" mass="25805">MKMSLKSAIVALLTVAGATLVMPSLHRVDLDDTVKKINLSLGSSINFHCCLKINVPARCWVDYLFQGFNQTDSKPEKVHCNATNPANCSLTNGCQSTCKLFNISTRNYGFYFCKVTSEIPLLTKMCSNKTEVSLINTDEDHDYWWMWVFVGVPCLVFILIVLLVICVVQSRPCNRNAGEEPIYVNTRLNKPSPRLMPADNLKTVPYSQDQQTPSSVRRYDERHQRYK</sequence>
<keyword evidence="2" id="KW-0472">Membrane</keyword>
<evidence type="ECO:0000256" key="3">
    <source>
        <dbReference type="SAM" id="SignalP"/>
    </source>
</evidence>
<dbReference type="EMBL" id="JAHRIP010076781">
    <property type="protein sequence ID" value="MEQ2311380.1"/>
    <property type="molecule type" value="Genomic_DNA"/>
</dbReference>
<feature type="compositionally biased region" description="Polar residues" evidence="1">
    <location>
        <begin position="205"/>
        <end position="215"/>
    </location>
</feature>
<feature type="signal peptide" evidence="3">
    <location>
        <begin position="1"/>
        <end position="18"/>
    </location>
</feature>
<feature type="chain" id="PRO_5046435618" evidence="3">
    <location>
        <begin position="19"/>
        <end position="227"/>
    </location>
</feature>
<organism evidence="4 5">
    <name type="scientific">Ameca splendens</name>
    <dbReference type="NCBI Taxonomy" id="208324"/>
    <lineage>
        <taxon>Eukaryota</taxon>
        <taxon>Metazoa</taxon>
        <taxon>Chordata</taxon>
        <taxon>Craniata</taxon>
        <taxon>Vertebrata</taxon>
        <taxon>Euteleostomi</taxon>
        <taxon>Actinopterygii</taxon>
        <taxon>Neopterygii</taxon>
        <taxon>Teleostei</taxon>
        <taxon>Neoteleostei</taxon>
        <taxon>Acanthomorphata</taxon>
        <taxon>Ovalentaria</taxon>
        <taxon>Atherinomorphae</taxon>
        <taxon>Cyprinodontiformes</taxon>
        <taxon>Goodeidae</taxon>
        <taxon>Ameca</taxon>
    </lineage>
</organism>
<protein>
    <submittedName>
        <fullName evidence="4">Uncharacterized protein</fullName>
    </submittedName>
</protein>
<evidence type="ECO:0000256" key="1">
    <source>
        <dbReference type="SAM" id="MobiDB-lite"/>
    </source>
</evidence>
<proteinExistence type="predicted"/>
<feature type="region of interest" description="Disordered" evidence="1">
    <location>
        <begin position="204"/>
        <end position="227"/>
    </location>
</feature>
<accession>A0ABV0ZYY7</accession>
<evidence type="ECO:0000313" key="4">
    <source>
        <dbReference type="EMBL" id="MEQ2311380.1"/>
    </source>
</evidence>
<feature type="transmembrane region" description="Helical" evidence="2">
    <location>
        <begin position="144"/>
        <end position="168"/>
    </location>
</feature>